<gene>
    <name evidence="2" type="ORF">QBC34DRAFT_486655</name>
</gene>
<feature type="signal peptide" evidence="1">
    <location>
        <begin position="1"/>
        <end position="24"/>
    </location>
</feature>
<keyword evidence="1" id="KW-0732">Signal</keyword>
<reference evidence="2" key="2">
    <citation type="submission" date="2023-05" db="EMBL/GenBank/DDBJ databases">
        <authorList>
            <consortium name="Lawrence Berkeley National Laboratory"/>
            <person name="Steindorff A."/>
            <person name="Hensen N."/>
            <person name="Bonometti L."/>
            <person name="Westerberg I."/>
            <person name="Brannstrom I.O."/>
            <person name="Guillou S."/>
            <person name="Cros-Aarteil S."/>
            <person name="Calhoun S."/>
            <person name="Haridas S."/>
            <person name="Kuo A."/>
            <person name="Mondo S."/>
            <person name="Pangilinan J."/>
            <person name="Riley R."/>
            <person name="Labutti K."/>
            <person name="Andreopoulos B."/>
            <person name="Lipzen A."/>
            <person name="Chen C."/>
            <person name="Yanf M."/>
            <person name="Daum C."/>
            <person name="Ng V."/>
            <person name="Clum A."/>
            <person name="Ohm R."/>
            <person name="Martin F."/>
            <person name="Silar P."/>
            <person name="Natvig D."/>
            <person name="Lalanne C."/>
            <person name="Gautier V."/>
            <person name="Ament-Velasquez S.L."/>
            <person name="Kruys A."/>
            <person name="Hutchinson M.I."/>
            <person name="Powell A.J."/>
            <person name="Barry K."/>
            <person name="Miller A.N."/>
            <person name="Grigoriev I.V."/>
            <person name="Debuchy R."/>
            <person name="Gladieux P."/>
            <person name="Thoren M.H."/>
            <person name="Johannesson H."/>
        </authorList>
    </citation>
    <scope>NUCLEOTIDE SEQUENCE</scope>
    <source>
        <strain evidence="2">PSN243</strain>
    </source>
</reference>
<name>A0AAV9GF87_9PEZI</name>
<accession>A0AAV9GF87</accession>
<comment type="caution">
    <text evidence="2">The sequence shown here is derived from an EMBL/GenBank/DDBJ whole genome shotgun (WGS) entry which is preliminary data.</text>
</comment>
<sequence length="339" mass="36724">MAWRSPWRQCLALGLLLPLPTALAAACTCTGLDYTNGGSYLVDGTSDAPFTFTSVFQSCVISDVVEPILLDPSGIGYLCSAIYMDAEGEQQQSSCEIGYSEMYTGTWTIVIQADNTDFQVLREFQLTVQSLEKETVTATPTVVVGVTSTLPAVVIETTLYRTSTVQARRPLTTAVCGDGWPLTETQWLEPEATTLYTQLTKTRTAGAVTSVYVTTQGLSAYCHWPQGDTNIQQRAVAAAAAITSTVLQTTYTVTRTSTAIVPGRTVVETAYATLTTTLSEPDVQTITVFAAQAPQTVYDVEYVTVREQNTIWVGSTQYQTYSDYRSATACWANGGYYGV</sequence>
<feature type="chain" id="PRO_5043530046" evidence="1">
    <location>
        <begin position="25"/>
        <end position="339"/>
    </location>
</feature>
<dbReference type="Proteomes" id="UP001321760">
    <property type="component" value="Unassembled WGS sequence"/>
</dbReference>
<dbReference type="AlphaFoldDB" id="A0AAV9GF87"/>
<evidence type="ECO:0000313" key="2">
    <source>
        <dbReference type="EMBL" id="KAK4446867.1"/>
    </source>
</evidence>
<dbReference type="EMBL" id="MU865954">
    <property type="protein sequence ID" value="KAK4446867.1"/>
    <property type="molecule type" value="Genomic_DNA"/>
</dbReference>
<dbReference type="PROSITE" id="PS51257">
    <property type="entry name" value="PROKAR_LIPOPROTEIN"/>
    <property type="match status" value="1"/>
</dbReference>
<keyword evidence="3" id="KW-1185">Reference proteome</keyword>
<reference evidence="2" key="1">
    <citation type="journal article" date="2023" name="Mol. Phylogenet. Evol.">
        <title>Genome-scale phylogeny and comparative genomics of the fungal order Sordariales.</title>
        <authorList>
            <person name="Hensen N."/>
            <person name="Bonometti L."/>
            <person name="Westerberg I."/>
            <person name="Brannstrom I.O."/>
            <person name="Guillou S."/>
            <person name="Cros-Aarteil S."/>
            <person name="Calhoun S."/>
            <person name="Haridas S."/>
            <person name="Kuo A."/>
            <person name="Mondo S."/>
            <person name="Pangilinan J."/>
            <person name="Riley R."/>
            <person name="LaButti K."/>
            <person name="Andreopoulos B."/>
            <person name="Lipzen A."/>
            <person name="Chen C."/>
            <person name="Yan M."/>
            <person name="Daum C."/>
            <person name="Ng V."/>
            <person name="Clum A."/>
            <person name="Steindorff A."/>
            <person name="Ohm R.A."/>
            <person name="Martin F."/>
            <person name="Silar P."/>
            <person name="Natvig D.O."/>
            <person name="Lalanne C."/>
            <person name="Gautier V."/>
            <person name="Ament-Velasquez S.L."/>
            <person name="Kruys A."/>
            <person name="Hutchinson M.I."/>
            <person name="Powell A.J."/>
            <person name="Barry K."/>
            <person name="Miller A.N."/>
            <person name="Grigoriev I.V."/>
            <person name="Debuchy R."/>
            <person name="Gladieux P."/>
            <person name="Hiltunen Thoren M."/>
            <person name="Johannesson H."/>
        </authorList>
    </citation>
    <scope>NUCLEOTIDE SEQUENCE</scope>
    <source>
        <strain evidence="2">PSN243</strain>
    </source>
</reference>
<organism evidence="2 3">
    <name type="scientific">Podospora aff. communis PSN243</name>
    <dbReference type="NCBI Taxonomy" id="3040156"/>
    <lineage>
        <taxon>Eukaryota</taxon>
        <taxon>Fungi</taxon>
        <taxon>Dikarya</taxon>
        <taxon>Ascomycota</taxon>
        <taxon>Pezizomycotina</taxon>
        <taxon>Sordariomycetes</taxon>
        <taxon>Sordariomycetidae</taxon>
        <taxon>Sordariales</taxon>
        <taxon>Podosporaceae</taxon>
        <taxon>Podospora</taxon>
    </lineage>
</organism>
<evidence type="ECO:0000313" key="3">
    <source>
        <dbReference type="Proteomes" id="UP001321760"/>
    </source>
</evidence>
<evidence type="ECO:0000256" key="1">
    <source>
        <dbReference type="SAM" id="SignalP"/>
    </source>
</evidence>
<protein>
    <submittedName>
        <fullName evidence="2">Uncharacterized protein</fullName>
    </submittedName>
</protein>
<proteinExistence type="predicted"/>